<dbReference type="SUPFAM" id="SSF53448">
    <property type="entry name" value="Nucleotide-diphospho-sugar transferases"/>
    <property type="match status" value="1"/>
</dbReference>
<dbReference type="AlphaFoldDB" id="A0A1Z3LTQ7"/>
<feature type="binding site" evidence="8">
    <location>
        <position position="98"/>
    </location>
    <ligand>
        <name>Mg(2+)</name>
        <dbReference type="ChEBI" id="CHEBI:18420"/>
    </ligand>
</feature>
<comment type="cofactor">
    <cofactor evidence="8">
        <name>Mg(2+)</name>
        <dbReference type="ChEBI" id="CHEBI:18420"/>
    </cofactor>
</comment>
<gene>
    <name evidence="8" type="primary">mobA</name>
    <name evidence="10" type="ORF">CD943_01055</name>
</gene>
<dbReference type="EMBL" id="CP021995">
    <property type="protein sequence ID" value="ASD25604.1"/>
    <property type="molecule type" value="Genomic_DNA"/>
</dbReference>
<feature type="domain" description="MobA-like NTP transferase" evidence="9">
    <location>
        <begin position="4"/>
        <end position="156"/>
    </location>
</feature>
<comment type="function">
    <text evidence="8">Transfers a GMP moiety from GTP to Mo-molybdopterin (Mo-MPT) cofactor (Moco or molybdenum cofactor) to form Mo-molybdopterin guanine dinucleotide (Mo-MGD) cofactor.</text>
</comment>
<evidence type="ECO:0000256" key="1">
    <source>
        <dbReference type="ARBA" id="ARBA00022490"/>
    </source>
</evidence>
<evidence type="ECO:0000259" key="9">
    <source>
        <dbReference type="Pfam" id="PF12804"/>
    </source>
</evidence>
<dbReference type="PANTHER" id="PTHR19136">
    <property type="entry name" value="MOLYBDENUM COFACTOR GUANYLYLTRANSFERASE"/>
    <property type="match status" value="1"/>
</dbReference>
<dbReference type="Gene3D" id="3.90.550.10">
    <property type="entry name" value="Spore Coat Polysaccharide Biosynthesis Protein SpsA, Chain A"/>
    <property type="match status" value="1"/>
</dbReference>
<dbReference type="Pfam" id="PF12804">
    <property type="entry name" value="NTP_transf_3"/>
    <property type="match status" value="1"/>
</dbReference>
<keyword evidence="5 8" id="KW-0460">Magnesium</keyword>
<dbReference type="PANTHER" id="PTHR19136:SF81">
    <property type="entry name" value="MOLYBDENUM COFACTOR GUANYLYLTRANSFERASE"/>
    <property type="match status" value="1"/>
</dbReference>
<comment type="domain">
    <text evidence="8">The N-terminal domain determines nucleotide recognition and specific binding, while the C-terminal domain determines the specific binding to the target protein.</text>
</comment>
<dbReference type="RefSeq" id="WP_088409826.1">
    <property type="nucleotide sequence ID" value="NZ_CP021995.1"/>
</dbReference>
<dbReference type="EC" id="2.7.7.77" evidence="8"/>
<dbReference type="HAMAP" id="MF_00316">
    <property type="entry name" value="MobA"/>
    <property type="match status" value="1"/>
</dbReference>
<comment type="catalytic activity">
    <reaction evidence="8">
        <text>Mo-molybdopterin + GTP + H(+) = Mo-molybdopterin guanine dinucleotide + diphosphate</text>
        <dbReference type="Rhea" id="RHEA:34243"/>
        <dbReference type="ChEBI" id="CHEBI:15378"/>
        <dbReference type="ChEBI" id="CHEBI:33019"/>
        <dbReference type="ChEBI" id="CHEBI:37565"/>
        <dbReference type="ChEBI" id="CHEBI:71302"/>
        <dbReference type="ChEBI" id="CHEBI:71310"/>
        <dbReference type="EC" id="2.7.7.77"/>
    </reaction>
</comment>
<feature type="binding site" evidence="8">
    <location>
        <begin position="7"/>
        <end position="9"/>
    </location>
    <ligand>
        <name>GTP</name>
        <dbReference type="ChEBI" id="CHEBI:37565"/>
    </ligand>
</feature>
<feature type="binding site" evidence="8">
    <location>
        <position position="98"/>
    </location>
    <ligand>
        <name>GTP</name>
        <dbReference type="ChEBI" id="CHEBI:37565"/>
    </ligand>
</feature>
<protein>
    <recommendedName>
        <fullName evidence="8">Molybdenum cofactor guanylyltransferase</fullName>
        <shortName evidence="8">MoCo guanylyltransferase</shortName>
        <ecNumber evidence="8">2.7.7.77</ecNumber>
    </recommendedName>
    <alternativeName>
        <fullName evidence="8">GTP:molybdopterin guanylyltransferase</fullName>
    </alternativeName>
    <alternativeName>
        <fullName evidence="8">Mo-MPT guanylyltransferase</fullName>
    </alternativeName>
    <alternativeName>
        <fullName evidence="8">Molybdopterin guanylyltransferase</fullName>
    </alternativeName>
    <alternativeName>
        <fullName evidence="8">Molybdopterin-guanine dinucleotide synthase</fullName>
        <shortName evidence="8">MGD synthase</shortName>
    </alternativeName>
</protein>
<dbReference type="GO" id="GO:0005525">
    <property type="term" value="F:GTP binding"/>
    <property type="evidence" value="ECO:0007669"/>
    <property type="project" value="UniProtKB-UniRule"/>
</dbReference>
<evidence type="ECO:0000256" key="4">
    <source>
        <dbReference type="ARBA" id="ARBA00022741"/>
    </source>
</evidence>
<accession>A0A1Z3LTQ7</accession>
<dbReference type="Proteomes" id="UP000197024">
    <property type="component" value="Chromosome"/>
</dbReference>
<comment type="subunit">
    <text evidence="8">Monomer.</text>
</comment>
<dbReference type="GO" id="GO:0005737">
    <property type="term" value="C:cytoplasm"/>
    <property type="evidence" value="ECO:0007669"/>
    <property type="project" value="UniProtKB-SubCell"/>
</dbReference>
<evidence type="ECO:0000313" key="11">
    <source>
        <dbReference type="Proteomes" id="UP000197024"/>
    </source>
</evidence>
<keyword evidence="4 8" id="KW-0547">Nucleotide-binding</keyword>
<evidence type="ECO:0000256" key="6">
    <source>
        <dbReference type="ARBA" id="ARBA00023134"/>
    </source>
</evidence>
<reference evidence="10 11" key="2">
    <citation type="submission" date="2017-06" db="EMBL/GenBank/DDBJ databases">
        <authorList>
            <person name="Kim H.J."/>
            <person name="Triplett B.A."/>
        </authorList>
    </citation>
    <scope>NUCLEOTIDE SEQUENCE [LARGE SCALE GENOMIC DNA]</scope>
    <source>
        <strain evidence="10 11">BZC3</strain>
    </source>
</reference>
<dbReference type="GO" id="GO:0061603">
    <property type="term" value="F:molybdenum cofactor guanylyltransferase activity"/>
    <property type="evidence" value="ECO:0007669"/>
    <property type="project" value="UniProtKB-EC"/>
</dbReference>
<comment type="subcellular location">
    <subcellularLocation>
        <location evidence="8">Cytoplasm</location>
    </subcellularLocation>
</comment>
<dbReference type="GO" id="GO:0046872">
    <property type="term" value="F:metal ion binding"/>
    <property type="evidence" value="ECO:0007669"/>
    <property type="project" value="UniProtKB-KW"/>
</dbReference>
<comment type="similarity">
    <text evidence="8">Belongs to the MobA family.</text>
</comment>
<proteinExistence type="inferred from homology"/>
<keyword evidence="1 8" id="KW-0963">Cytoplasm</keyword>
<evidence type="ECO:0000256" key="5">
    <source>
        <dbReference type="ARBA" id="ARBA00022842"/>
    </source>
</evidence>
<evidence type="ECO:0000256" key="2">
    <source>
        <dbReference type="ARBA" id="ARBA00022679"/>
    </source>
</evidence>
<feature type="binding site" evidence="8">
    <location>
        <position position="19"/>
    </location>
    <ligand>
        <name>GTP</name>
        <dbReference type="ChEBI" id="CHEBI:37565"/>
    </ligand>
</feature>
<feature type="binding site" evidence="8">
    <location>
        <position position="66"/>
    </location>
    <ligand>
        <name>GTP</name>
        <dbReference type="ChEBI" id="CHEBI:37565"/>
    </ligand>
</feature>
<keyword evidence="2 8" id="KW-0808">Transferase</keyword>
<evidence type="ECO:0000256" key="3">
    <source>
        <dbReference type="ARBA" id="ARBA00022723"/>
    </source>
</evidence>
<sequence length="199" mass="21033">MTPVVILAGGEGRRMGGRKPERLLAGRPLIAHAVDQARKWGDPVAVALRSEGQWPNPEPDVRLIQDDPALEGPLAGLAAALEWALSLGRDRVLVAACDTPFLPNDLARRLEEELRPDAGAALAATPGRLHPACALWRVESLAAVWSEAAAGRGSLRGVAARAAATIVEWPAQAADAFANINTPQDLLLAQARLKEISSC</sequence>
<comment type="caution">
    <text evidence="8">Lacks conserved residue(s) required for the propagation of feature annotation.</text>
</comment>
<dbReference type="InterPro" id="IPR013482">
    <property type="entry name" value="Molybde_CF_guanTrfase"/>
</dbReference>
<keyword evidence="10" id="KW-0548">Nucleotidyltransferase</keyword>
<dbReference type="GO" id="GO:0006777">
    <property type="term" value="P:Mo-molybdopterin cofactor biosynthetic process"/>
    <property type="evidence" value="ECO:0007669"/>
    <property type="project" value="UniProtKB-KW"/>
</dbReference>
<keyword evidence="6 8" id="KW-0342">GTP-binding</keyword>
<name>A0A1Z3LTQ7_BREDI</name>
<keyword evidence="7 8" id="KW-0501">Molybdenum cofactor biosynthesis</keyword>
<dbReference type="CDD" id="cd02503">
    <property type="entry name" value="MobA"/>
    <property type="match status" value="1"/>
</dbReference>
<evidence type="ECO:0000256" key="8">
    <source>
        <dbReference type="HAMAP-Rule" id="MF_00316"/>
    </source>
</evidence>
<reference evidence="10 11" key="1">
    <citation type="submission" date="2017-06" db="EMBL/GenBank/DDBJ databases">
        <title>Biodegradation of gentamicin by bacterial consortia AMQD4 in synthetic medium and raw gentamicin sewage.</title>
        <authorList>
            <person name="Chang H."/>
            <person name="Feng Y."/>
            <person name="Li Z."/>
            <person name="Xue J."/>
            <person name="Cheng D."/>
        </authorList>
    </citation>
    <scope>NUCLEOTIDE SEQUENCE [LARGE SCALE GENOMIC DNA]</scope>
    <source>
        <strain evidence="10 11">BZC3</strain>
    </source>
</reference>
<keyword evidence="3 8" id="KW-0479">Metal-binding</keyword>
<dbReference type="InterPro" id="IPR025877">
    <property type="entry name" value="MobA-like_NTP_Trfase"/>
</dbReference>
<evidence type="ECO:0000313" key="10">
    <source>
        <dbReference type="EMBL" id="ASD25604.1"/>
    </source>
</evidence>
<evidence type="ECO:0000256" key="7">
    <source>
        <dbReference type="ARBA" id="ARBA00023150"/>
    </source>
</evidence>
<dbReference type="InterPro" id="IPR029044">
    <property type="entry name" value="Nucleotide-diphossugar_trans"/>
</dbReference>
<organism evidence="10 11">
    <name type="scientific">Brevundimonas diminuta</name>
    <name type="common">Pseudomonas diminuta</name>
    <dbReference type="NCBI Taxonomy" id="293"/>
    <lineage>
        <taxon>Bacteria</taxon>
        <taxon>Pseudomonadati</taxon>
        <taxon>Pseudomonadota</taxon>
        <taxon>Alphaproteobacteria</taxon>
        <taxon>Caulobacterales</taxon>
        <taxon>Caulobacteraceae</taxon>
        <taxon>Brevundimonas</taxon>
    </lineage>
</organism>